<dbReference type="Gene3D" id="1.10.1040.10">
    <property type="entry name" value="N-(1-d-carboxylethyl)-l-norvaline Dehydrogenase, domain 2"/>
    <property type="match status" value="1"/>
</dbReference>
<dbReference type="NCBIfam" id="NF002646">
    <property type="entry name" value="PRK02318.1-2"/>
    <property type="match status" value="1"/>
</dbReference>
<evidence type="ECO:0000313" key="10">
    <source>
        <dbReference type="EMBL" id="MBD2845029.1"/>
    </source>
</evidence>
<dbReference type="InterPro" id="IPR013131">
    <property type="entry name" value="Mannitol_DH_N"/>
</dbReference>
<dbReference type="InterPro" id="IPR013328">
    <property type="entry name" value="6PGD_dom2"/>
</dbReference>
<evidence type="ECO:0000256" key="1">
    <source>
        <dbReference type="ARBA" id="ARBA00006541"/>
    </source>
</evidence>
<keyword evidence="5 7" id="KW-0520">NAD</keyword>
<dbReference type="Pfam" id="PF01232">
    <property type="entry name" value="Mannitol_dh"/>
    <property type="match status" value="1"/>
</dbReference>
<dbReference type="AlphaFoldDB" id="A0A927BT33"/>
<dbReference type="GO" id="GO:0019592">
    <property type="term" value="P:mannitol catabolic process"/>
    <property type="evidence" value="ECO:0007669"/>
    <property type="project" value="TreeGrafter"/>
</dbReference>
<name>A0A927BT33_9BACL</name>
<organism evidence="10 11">
    <name type="scientific">Paenibacillus sabuli</name>
    <dbReference type="NCBI Taxonomy" id="2772509"/>
    <lineage>
        <taxon>Bacteria</taxon>
        <taxon>Bacillati</taxon>
        <taxon>Bacillota</taxon>
        <taxon>Bacilli</taxon>
        <taxon>Bacillales</taxon>
        <taxon>Paenibacillaceae</taxon>
        <taxon>Paenibacillus</taxon>
    </lineage>
</organism>
<comment type="caution">
    <text evidence="7">Lacks conserved residue(s) required for the propagation of feature annotation.</text>
</comment>
<dbReference type="EMBL" id="JACXIZ010000013">
    <property type="protein sequence ID" value="MBD2845029.1"/>
    <property type="molecule type" value="Genomic_DNA"/>
</dbReference>
<accession>A0A927BT33</accession>
<dbReference type="SUPFAM" id="SSF51735">
    <property type="entry name" value="NAD(P)-binding Rossmann-fold domains"/>
    <property type="match status" value="1"/>
</dbReference>
<dbReference type="GO" id="GO:0008926">
    <property type="term" value="F:mannitol-1-phosphate 5-dehydrogenase activity"/>
    <property type="evidence" value="ECO:0007669"/>
    <property type="project" value="UniProtKB-UniRule"/>
</dbReference>
<dbReference type="PRINTS" id="PR00084">
    <property type="entry name" value="MTLDHDRGNASE"/>
</dbReference>
<evidence type="ECO:0000313" key="11">
    <source>
        <dbReference type="Proteomes" id="UP000621560"/>
    </source>
</evidence>
<dbReference type="Gene3D" id="3.40.50.720">
    <property type="entry name" value="NAD(P)-binding Rossmann-like Domain"/>
    <property type="match status" value="1"/>
</dbReference>
<dbReference type="PANTHER" id="PTHR30524">
    <property type="entry name" value="MANNITOL-1-PHOSPHATE 5-DEHYDROGENASE"/>
    <property type="match status" value="1"/>
</dbReference>
<keyword evidence="4 7" id="KW-0560">Oxidoreductase</keyword>
<dbReference type="InterPro" id="IPR036291">
    <property type="entry name" value="NAD(P)-bd_dom_sf"/>
</dbReference>
<evidence type="ECO:0000256" key="5">
    <source>
        <dbReference type="ARBA" id="ARBA00023027"/>
    </source>
</evidence>
<dbReference type="HAMAP" id="MF_00196">
    <property type="entry name" value="Mannitol_dehydrog"/>
    <property type="match status" value="1"/>
</dbReference>
<comment type="similarity">
    <text evidence="1 7">Belongs to the mannitol dehydrogenase family.</text>
</comment>
<protein>
    <recommendedName>
        <fullName evidence="3 7">Mannitol-1-phosphate 5-dehydrogenase</fullName>
        <ecNumber evidence="2 7">1.1.1.17</ecNumber>
    </recommendedName>
</protein>
<feature type="domain" description="Mannitol dehydrogenase C-terminal" evidence="9">
    <location>
        <begin position="216"/>
        <end position="385"/>
    </location>
</feature>
<dbReference type="Pfam" id="PF08125">
    <property type="entry name" value="Mannitol_dh_C"/>
    <property type="match status" value="1"/>
</dbReference>
<dbReference type="InterPro" id="IPR013118">
    <property type="entry name" value="Mannitol_DH_C"/>
</dbReference>
<dbReference type="NCBIfam" id="NF002652">
    <property type="entry name" value="PRK02318.2-5"/>
    <property type="match status" value="1"/>
</dbReference>
<dbReference type="GO" id="GO:0005829">
    <property type="term" value="C:cytosol"/>
    <property type="evidence" value="ECO:0007669"/>
    <property type="project" value="TreeGrafter"/>
</dbReference>
<proteinExistence type="inferred from homology"/>
<comment type="catalytic activity">
    <reaction evidence="6 7">
        <text>D-mannitol 1-phosphate + NAD(+) = beta-D-fructose 6-phosphate + NADH + H(+)</text>
        <dbReference type="Rhea" id="RHEA:19661"/>
        <dbReference type="ChEBI" id="CHEBI:15378"/>
        <dbReference type="ChEBI" id="CHEBI:57540"/>
        <dbReference type="ChEBI" id="CHEBI:57634"/>
        <dbReference type="ChEBI" id="CHEBI:57945"/>
        <dbReference type="ChEBI" id="CHEBI:61381"/>
        <dbReference type="EC" id="1.1.1.17"/>
    </reaction>
</comment>
<dbReference type="InterPro" id="IPR000669">
    <property type="entry name" value="Mannitol_DH"/>
</dbReference>
<evidence type="ECO:0000256" key="3">
    <source>
        <dbReference type="ARBA" id="ARBA00016219"/>
    </source>
</evidence>
<dbReference type="InterPro" id="IPR008927">
    <property type="entry name" value="6-PGluconate_DH-like_C_sf"/>
</dbReference>
<gene>
    <name evidence="7" type="primary">mtlD</name>
    <name evidence="10" type="ORF">IDH44_07490</name>
</gene>
<evidence type="ECO:0000256" key="7">
    <source>
        <dbReference type="HAMAP-Rule" id="MF_00196"/>
    </source>
</evidence>
<evidence type="ECO:0000259" key="8">
    <source>
        <dbReference type="Pfam" id="PF01232"/>
    </source>
</evidence>
<evidence type="ECO:0000256" key="4">
    <source>
        <dbReference type="ARBA" id="ARBA00023002"/>
    </source>
</evidence>
<comment type="caution">
    <text evidence="10">The sequence shown here is derived from an EMBL/GenBank/DDBJ whole genome shotgun (WGS) entry which is preliminary data.</text>
</comment>
<keyword evidence="11" id="KW-1185">Reference proteome</keyword>
<reference evidence="10" key="1">
    <citation type="submission" date="2020-09" db="EMBL/GenBank/DDBJ databases">
        <title>A novel bacterium of genus Paenibacillus, isolated from South China Sea.</title>
        <authorList>
            <person name="Huang H."/>
            <person name="Mo K."/>
            <person name="Hu Y."/>
        </authorList>
    </citation>
    <scope>NUCLEOTIDE SEQUENCE</scope>
    <source>
        <strain evidence="10">IB182496</strain>
    </source>
</reference>
<feature type="domain" description="Mannitol dehydrogenase N-terminal" evidence="8">
    <location>
        <begin position="13"/>
        <end position="198"/>
    </location>
</feature>
<evidence type="ECO:0000259" key="9">
    <source>
        <dbReference type="Pfam" id="PF08125"/>
    </source>
</evidence>
<sequence>MNTPFEIKERRPRAVHFGPGNIGRGFIGLRLSRSGYDVCFVSRNEKQVAMLKSRGGYPVYIAGGDPEMLEVDNISAVHARNTDAVARRIVEAALVTTAVGASNLKDIAATIARGIVLRMQHTDEPLHIIACENAVGASTKLKKWVFKHLPADLHDQAHRQIAFPDSAIDRIVPTKKHDDPLAVTVEPYYEWAIDRSAIIMEGSLPEIEGALYVDSLLPFIERKLFTVNTGHAAAAYFGYLAGHKTIQQTMADPALLRRVRLVMQETGKMLAKKHNLDETNHQKYIHKILERFANPQLIDEVVRVGRSPIRKLSPGDRLIKPLMLAYDMGMETTDLISAIAAAMLFDPKLDQEASRLQADLRQQGVQHVIRTYFEIPSTHPLHQKIAARYREYVQKYRLAKVDALPSSFAAGQVATVSGFSKNAEA</sequence>
<dbReference type="SUPFAM" id="SSF48179">
    <property type="entry name" value="6-phosphogluconate dehydrogenase C-terminal domain-like"/>
    <property type="match status" value="1"/>
</dbReference>
<evidence type="ECO:0000256" key="6">
    <source>
        <dbReference type="ARBA" id="ARBA00048615"/>
    </source>
</evidence>
<dbReference type="InterPro" id="IPR023028">
    <property type="entry name" value="Mannitol_1_phos_5_DH"/>
</dbReference>
<evidence type="ECO:0000256" key="2">
    <source>
        <dbReference type="ARBA" id="ARBA00012939"/>
    </source>
</evidence>
<dbReference type="EC" id="1.1.1.17" evidence="2 7"/>
<dbReference type="PANTHER" id="PTHR30524:SF0">
    <property type="entry name" value="ALTRONATE OXIDOREDUCTASE-RELATED"/>
    <property type="match status" value="1"/>
</dbReference>
<dbReference type="Proteomes" id="UP000621560">
    <property type="component" value="Unassembled WGS sequence"/>
</dbReference>